<dbReference type="InterPro" id="IPR029063">
    <property type="entry name" value="SAM-dependent_MTases_sf"/>
</dbReference>
<proteinExistence type="predicted"/>
<dbReference type="GO" id="GO:0032259">
    <property type="term" value="P:methylation"/>
    <property type="evidence" value="ECO:0007669"/>
    <property type="project" value="UniProtKB-KW"/>
</dbReference>
<dbReference type="OrthoDB" id="2410195at2759"/>
<dbReference type="RefSeq" id="XP_033599943.1">
    <property type="nucleotide sequence ID" value="XM_033748235.1"/>
</dbReference>
<dbReference type="Gene3D" id="3.40.50.150">
    <property type="entry name" value="Vaccinia Virus protein VP39"/>
    <property type="match status" value="1"/>
</dbReference>
<feature type="domain" description="O-methyltransferase C-terminal" evidence="5">
    <location>
        <begin position="241"/>
        <end position="380"/>
    </location>
</feature>
<evidence type="ECO:0000256" key="2">
    <source>
        <dbReference type="ARBA" id="ARBA00022679"/>
    </source>
</evidence>
<dbReference type="InterPro" id="IPR016461">
    <property type="entry name" value="COMT-like"/>
</dbReference>
<name>A0A6A6W3Q9_9PEZI</name>
<dbReference type="InterPro" id="IPR036390">
    <property type="entry name" value="WH_DNA-bd_sf"/>
</dbReference>
<dbReference type="SUPFAM" id="SSF46785">
    <property type="entry name" value="Winged helix' DNA-binding domain"/>
    <property type="match status" value="1"/>
</dbReference>
<organism evidence="6 7">
    <name type="scientific">Pseudovirgaria hyperparasitica</name>
    <dbReference type="NCBI Taxonomy" id="470096"/>
    <lineage>
        <taxon>Eukaryota</taxon>
        <taxon>Fungi</taxon>
        <taxon>Dikarya</taxon>
        <taxon>Ascomycota</taxon>
        <taxon>Pezizomycotina</taxon>
        <taxon>Dothideomycetes</taxon>
        <taxon>Dothideomycetes incertae sedis</taxon>
        <taxon>Acrospermales</taxon>
        <taxon>Acrospermaceae</taxon>
        <taxon>Pseudovirgaria</taxon>
    </lineage>
</organism>
<keyword evidence="7" id="KW-1185">Reference proteome</keyword>
<evidence type="ECO:0000259" key="5">
    <source>
        <dbReference type="Pfam" id="PF00891"/>
    </source>
</evidence>
<dbReference type="GeneID" id="54489289"/>
<keyword evidence="2 6" id="KW-0808">Transferase</keyword>
<dbReference type="PANTHER" id="PTHR43712:SF4">
    <property type="entry name" value="O-METHYLTRANSFERASE DOMAIN-CONTAINING PROTEIN"/>
    <property type="match status" value="1"/>
</dbReference>
<dbReference type="InterPro" id="IPR001077">
    <property type="entry name" value="COMT_C"/>
</dbReference>
<dbReference type="InterPro" id="IPR036388">
    <property type="entry name" value="WH-like_DNA-bd_sf"/>
</dbReference>
<evidence type="ECO:0000256" key="4">
    <source>
        <dbReference type="PIRSR" id="PIRSR005739-1"/>
    </source>
</evidence>
<protein>
    <submittedName>
        <fullName evidence="6">S-adenosyl-L-methionine-dependent methyltransferase</fullName>
    </submittedName>
</protein>
<feature type="active site" description="Proton acceptor" evidence="4">
    <location>
        <position position="310"/>
    </location>
</feature>
<evidence type="ECO:0000313" key="7">
    <source>
        <dbReference type="Proteomes" id="UP000799437"/>
    </source>
</evidence>
<accession>A0A6A6W3Q9</accession>
<dbReference type="PROSITE" id="PS51683">
    <property type="entry name" value="SAM_OMT_II"/>
    <property type="match status" value="1"/>
</dbReference>
<keyword evidence="3" id="KW-0949">S-adenosyl-L-methionine</keyword>
<dbReference type="AlphaFoldDB" id="A0A6A6W3Q9"/>
<dbReference type="GO" id="GO:0008171">
    <property type="term" value="F:O-methyltransferase activity"/>
    <property type="evidence" value="ECO:0007669"/>
    <property type="project" value="InterPro"/>
</dbReference>
<dbReference type="Proteomes" id="UP000799437">
    <property type="component" value="Unassembled WGS sequence"/>
</dbReference>
<dbReference type="SUPFAM" id="SSF53335">
    <property type="entry name" value="S-adenosyl-L-methionine-dependent methyltransferases"/>
    <property type="match status" value="1"/>
</dbReference>
<gene>
    <name evidence="6" type="ORF">EJ05DRAFT_511294</name>
</gene>
<dbReference type="Pfam" id="PF00891">
    <property type="entry name" value="Methyltransf_2"/>
    <property type="match status" value="1"/>
</dbReference>
<evidence type="ECO:0000256" key="1">
    <source>
        <dbReference type="ARBA" id="ARBA00022603"/>
    </source>
</evidence>
<keyword evidence="1 6" id="KW-0489">Methyltransferase</keyword>
<reference evidence="6" key="1">
    <citation type="journal article" date="2020" name="Stud. Mycol.">
        <title>101 Dothideomycetes genomes: a test case for predicting lifestyles and emergence of pathogens.</title>
        <authorList>
            <person name="Haridas S."/>
            <person name="Albert R."/>
            <person name="Binder M."/>
            <person name="Bloem J."/>
            <person name="Labutti K."/>
            <person name="Salamov A."/>
            <person name="Andreopoulos B."/>
            <person name="Baker S."/>
            <person name="Barry K."/>
            <person name="Bills G."/>
            <person name="Bluhm B."/>
            <person name="Cannon C."/>
            <person name="Castanera R."/>
            <person name="Culley D."/>
            <person name="Daum C."/>
            <person name="Ezra D."/>
            <person name="Gonzalez J."/>
            <person name="Henrissat B."/>
            <person name="Kuo A."/>
            <person name="Liang C."/>
            <person name="Lipzen A."/>
            <person name="Lutzoni F."/>
            <person name="Magnuson J."/>
            <person name="Mondo S."/>
            <person name="Nolan M."/>
            <person name="Ohm R."/>
            <person name="Pangilinan J."/>
            <person name="Park H.-J."/>
            <person name="Ramirez L."/>
            <person name="Alfaro M."/>
            <person name="Sun H."/>
            <person name="Tritt A."/>
            <person name="Yoshinaga Y."/>
            <person name="Zwiers L.-H."/>
            <person name="Turgeon B."/>
            <person name="Goodwin S."/>
            <person name="Spatafora J."/>
            <person name="Crous P."/>
            <person name="Grigoriev I."/>
        </authorList>
    </citation>
    <scope>NUCLEOTIDE SEQUENCE</scope>
    <source>
        <strain evidence="6">CBS 121739</strain>
    </source>
</reference>
<evidence type="ECO:0000313" key="6">
    <source>
        <dbReference type="EMBL" id="KAF2757492.1"/>
    </source>
</evidence>
<dbReference type="EMBL" id="ML996573">
    <property type="protein sequence ID" value="KAF2757492.1"/>
    <property type="molecule type" value="Genomic_DNA"/>
</dbReference>
<sequence length="407" mass="45447">MISEIRRVIGGYTHTALETTRQLLLRTLSRLIASLESPSDVIHRYGHMTLQTAAIRIGIDLGVFRLLTQAQAEGRGAVSVDGIVERNPGAGGLVLNRILRYLASIDAITQVSPTRYAANQRTRHLADKTVEAGLAHFLNTVAPQYEALPAWLAQNNYQPPADETHTAFQAAWNTHLDAFAWFAEHADHLAYFNDYMALRRQRAHDATWLSVFPVARYVRGWNPDVDRGVKESAGRKQKAVYVNVGGGIGHQCREFRERYPDVTGEVVLQDLPHSIANALETPGVVNMEFDFFEEQPVKDAKFYYMRGILHDHSPARGRVILEHTRDAMGPESILLVDEMILPETGVSQMAAAIDLTMLAALGGQERTEAQWRETLAEAGLELVETYMYAPLLYEGVMVVRRGRGVEC</sequence>
<evidence type="ECO:0000256" key="3">
    <source>
        <dbReference type="ARBA" id="ARBA00022691"/>
    </source>
</evidence>
<dbReference type="PIRSF" id="PIRSF005739">
    <property type="entry name" value="O-mtase"/>
    <property type="match status" value="1"/>
</dbReference>
<dbReference type="PANTHER" id="PTHR43712">
    <property type="entry name" value="PUTATIVE (AFU_ORTHOLOGUE AFUA_4G14580)-RELATED"/>
    <property type="match status" value="1"/>
</dbReference>
<dbReference type="Gene3D" id="1.10.10.10">
    <property type="entry name" value="Winged helix-like DNA-binding domain superfamily/Winged helix DNA-binding domain"/>
    <property type="match status" value="1"/>
</dbReference>